<dbReference type="InterPro" id="IPR036047">
    <property type="entry name" value="F-box-like_dom_sf"/>
</dbReference>
<comment type="caution">
    <text evidence="2">The sequence shown here is derived from an EMBL/GenBank/DDBJ whole genome shotgun (WGS) entry which is preliminary data.</text>
</comment>
<evidence type="ECO:0000313" key="3">
    <source>
        <dbReference type="Proteomes" id="UP000664521"/>
    </source>
</evidence>
<dbReference type="PANTHER" id="PTHR31350:SF27">
    <property type="entry name" value="HEMIMETHYLATED DNA-BINDING DOMAIN-CONTAINING PROTEIN"/>
    <property type="match status" value="1"/>
</dbReference>
<proteinExistence type="predicted"/>
<organism evidence="2 3">
    <name type="scientific">Heterodermia speciosa</name>
    <dbReference type="NCBI Taxonomy" id="116794"/>
    <lineage>
        <taxon>Eukaryota</taxon>
        <taxon>Fungi</taxon>
        <taxon>Dikarya</taxon>
        <taxon>Ascomycota</taxon>
        <taxon>Pezizomycotina</taxon>
        <taxon>Lecanoromycetes</taxon>
        <taxon>OSLEUM clade</taxon>
        <taxon>Lecanoromycetidae</taxon>
        <taxon>Caliciales</taxon>
        <taxon>Physciaceae</taxon>
        <taxon>Heterodermia</taxon>
    </lineage>
</organism>
<dbReference type="PROSITE" id="PS50181">
    <property type="entry name" value="FBOX"/>
    <property type="match status" value="1"/>
</dbReference>
<dbReference type="Pfam" id="PF13369">
    <property type="entry name" value="Transglut_core2"/>
    <property type="match status" value="1"/>
</dbReference>
<feature type="domain" description="F-box" evidence="1">
    <location>
        <begin position="3"/>
        <end position="49"/>
    </location>
</feature>
<name>A0A8H3IM42_9LECA</name>
<dbReference type="AlphaFoldDB" id="A0A8H3IM42"/>
<dbReference type="SMART" id="SM00992">
    <property type="entry name" value="YccV-like"/>
    <property type="match status" value="1"/>
</dbReference>
<dbReference type="NCBIfam" id="TIGR02097">
    <property type="entry name" value="yccV"/>
    <property type="match status" value="1"/>
</dbReference>
<dbReference type="Gene3D" id="2.30.30.390">
    <property type="entry name" value="Hemimethylated DNA-binding domain"/>
    <property type="match status" value="1"/>
</dbReference>
<dbReference type="Gene3D" id="1.20.1280.50">
    <property type="match status" value="1"/>
</dbReference>
<dbReference type="OrthoDB" id="28868at2759"/>
<sequence length="578" mass="66087">MAPMNLHDLPSEVVHQILLLIQPTSLPTLELVSKQFSEFANQPLLWQHHCRDQFKYWNAVRNMKEKFASNVADTDWKELYSERYRIDRDITRRINSILANQTGRIQKSAEIVGYGLEAKDTLVSHCNIDDDADDVLARRSSAIQQWKELQSTGRVPLETALSAFDMFISCDDEVEFDTISVNLDSIAREVLEESPGLIDQTSRQQAIQVTNILRRKNFRGVQHTAHYHDLSNNFIGIALRDEQHQALPIVQAAIYCCVAQRIGLDAHPCGFPRHVHVIIKPPSGRDLDGRVGSPNTESPAMYIDPWRSSEETPKEELIMRLQTLKVRPSNFEALLGPSSTAEIIRRTARNIVTSVEMLPQIMGAGGHSNFPVTSPSAKDAIYGALWALLLLPEGASDEIRSQQERYIPYILRYVEQDFLLDLGLFQKNALACFQEQYHYEQLRDKVFRMVVDDGMPKKRKVRGVKRHESVRYKVGQVFRHKRYHYSAIITGWDVECEATEAWIAQMNIRSLPGGQHQAFYHVMVEDQSVRYVAEENIQVVTPESVTPGLMAIAGQHFKRWDQTAKCFVSNVRDEYPDD</sequence>
<dbReference type="Pfam" id="PF08755">
    <property type="entry name" value="YccV-like"/>
    <property type="match status" value="1"/>
</dbReference>
<dbReference type="PANTHER" id="PTHR31350">
    <property type="entry name" value="SI:DKEY-261L7.2"/>
    <property type="match status" value="1"/>
</dbReference>
<protein>
    <recommendedName>
        <fullName evidence="1">F-box domain-containing protein</fullName>
    </recommendedName>
</protein>
<gene>
    <name evidence="2" type="ORF">HETSPECPRED_004245</name>
</gene>
<keyword evidence="3" id="KW-1185">Reference proteome</keyword>
<dbReference type="InterPro" id="IPR001810">
    <property type="entry name" value="F-box_dom"/>
</dbReference>
<dbReference type="SUPFAM" id="SSF81383">
    <property type="entry name" value="F-box domain"/>
    <property type="match status" value="1"/>
</dbReference>
<dbReference type="Pfam" id="PF12937">
    <property type="entry name" value="F-box-like"/>
    <property type="match status" value="1"/>
</dbReference>
<dbReference type="SMART" id="SM00256">
    <property type="entry name" value="FBOX"/>
    <property type="match status" value="1"/>
</dbReference>
<dbReference type="InterPro" id="IPR036623">
    <property type="entry name" value="Hemimethylated_DNA-bd_sf"/>
</dbReference>
<dbReference type="InterPro" id="IPR032698">
    <property type="entry name" value="SirB1_N"/>
</dbReference>
<reference evidence="2" key="1">
    <citation type="submission" date="2021-03" db="EMBL/GenBank/DDBJ databases">
        <authorList>
            <person name="Tagirdzhanova G."/>
        </authorList>
    </citation>
    <scope>NUCLEOTIDE SEQUENCE</scope>
</reference>
<dbReference type="GO" id="GO:0003677">
    <property type="term" value="F:DNA binding"/>
    <property type="evidence" value="ECO:0007669"/>
    <property type="project" value="InterPro"/>
</dbReference>
<dbReference type="EMBL" id="CAJPDS010000025">
    <property type="protein sequence ID" value="CAF9920345.1"/>
    <property type="molecule type" value="Genomic_DNA"/>
</dbReference>
<evidence type="ECO:0000259" key="1">
    <source>
        <dbReference type="PROSITE" id="PS50181"/>
    </source>
</evidence>
<dbReference type="SUPFAM" id="SSF141255">
    <property type="entry name" value="YccV-like"/>
    <property type="match status" value="1"/>
</dbReference>
<dbReference type="Proteomes" id="UP000664521">
    <property type="component" value="Unassembled WGS sequence"/>
</dbReference>
<evidence type="ECO:0000313" key="2">
    <source>
        <dbReference type="EMBL" id="CAF9920345.1"/>
    </source>
</evidence>
<accession>A0A8H3IM42</accession>
<dbReference type="InterPro" id="IPR011722">
    <property type="entry name" value="Hemimethylated_DNA-bd_dom"/>
</dbReference>